<accession>A0ABR8SSM2</accession>
<keyword evidence="2" id="KW-1185">Reference proteome</keyword>
<evidence type="ECO:0000313" key="1">
    <source>
        <dbReference type="EMBL" id="MBD7966486.1"/>
    </source>
</evidence>
<dbReference type="RefSeq" id="WP_191797103.1">
    <property type="nucleotide sequence ID" value="NZ_JACSQL010000001.1"/>
</dbReference>
<reference evidence="1 2" key="1">
    <citation type="submission" date="2020-08" db="EMBL/GenBank/DDBJ databases">
        <title>A Genomic Blueprint of the Chicken Gut Microbiome.</title>
        <authorList>
            <person name="Gilroy R."/>
            <person name="Ravi A."/>
            <person name="Getino M."/>
            <person name="Pursley I."/>
            <person name="Horton D.L."/>
            <person name="Alikhan N.-F."/>
            <person name="Baker D."/>
            <person name="Gharbi K."/>
            <person name="Hall N."/>
            <person name="Watson M."/>
            <person name="Adriaenssens E.M."/>
            <person name="Foster-Nyarko E."/>
            <person name="Jarju S."/>
            <person name="Secka A."/>
            <person name="Antonio M."/>
            <person name="Oren A."/>
            <person name="Chaudhuri R."/>
            <person name="La Ragione R.M."/>
            <person name="Hildebrand F."/>
            <person name="Pallen M.J."/>
        </authorList>
    </citation>
    <scope>NUCLEOTIDE SEQUENCE [LARGE SCALE GENOMIC DNA]</scope>
    <source>
        <strain evidence="1 2">Sa2BVA9</strain>
    </source>
</reference>
<dbReference type="Proteomes" id="UP000608071">
    <property type="component" value="Unassembled WGS sequence"/>
</dbReference>
<proteinExistence type="predicted"/>
<comment type="caution">
    <text evidence="1">The sequence shown here is derived from an EMBL/GenBank/DDBJ whole genome shotgun (WGS) entry which is preliminary data.</text>
</comment>
<sequence length="140" mass="16834">MNQIDVYDPKAVMYIHKYREQVINSKSRPIIVMGISQEFITFVSDLYIPVTPQLQIGLNIQDEHSSIHSFCTLKWKQDFGSFTLYHALLDNFEEHKLYINGQLNWMIQRMPHLYELRPLDRIEEWSLIRDKIYNKIDLFI</sequence>
<organism evidence="1 2">
    <name type="scientific">Paenibacillus gallinarum</name>
    <dbReference type="NCBI Taxonomy" id="2762232"/>
    <lineage>
        <taxon>Bacteria</taxon>
        <taxon>Bacillati</taxon>
        <taxon>Bacillota</taxon>
        <taxon>Bacilli</taxon>
        <taxon>Bacillales</taxon>
        <taxon>Paenibacillaceae</taxon>
        <taxon>Paenibacillus</taxon>
    </lineage>
</organism>
<protein>
    <submittedName>
        <fullName evidence="1">Uncharacterized protein</fullName>
    </submittedName>
</protein>
<dbReference type="EMBL" id="JACSQL010000001">
    <property type="protein sequence ID" value="MBD7966486.1"/>
    <property type="molecule type" value="Genomic_DNA"/>
</dbReference>
<name>A0ABR8SSM2_9BACL</name>
<evidence type="ECO:0000313" key="2">
    <source>
        <dbReference type="Proteomes" id="UP000608071"/>
    </source>
</evidence>
<gene>
    <name evidence="1" type="ORF">H9647_00230</name>
</gene>